<evidence type="ECO:0000256" key="1">
    <source>
        <dbReference type="SAM" id="MobiDB-lite"/>
    </source>
</evidence>
<keyword evidence="3" id="KW-1185">Reference proteome</keyword>
<dbReference type="Proteomes" id="UP000613740">
    <property type="component" value="Unassembled WGS sequence"/>
</dbReference>
<dbReference type="EMBL" id="JAEHOD010000034">
    <property type="protein sequence ID" value="KAG2441959.1"/>
    <property type="molecule type" value="Genomic_DNA"/>
</dbReference>
<reference evidence="2" key="1">
    <citation type="journal article" date="2020" name="bioRxiv">
        <title>Comparative genomics of Chlamydomonas.</title>
        <authorList>
            <person name="Craig R.J."/>
            <person name="Hasan A.R."/>
            <person name="Ness R.W."/>
            <person name="Keightley P.D."/>
        </authorList>
    </citation>
    <scope>NUCLEOTIDE SEQUENCE</scope>
    <source>
        <strain evidence="2">CCAP 11/173</strain>
    </source>
</reference>
<evidence type="ECO:0000313" key="3">
    <source>
        <dbReference type="Proteomes" id="UP000613740"/>
    </source>
</evidence>
<dbReference type="AlphaFoldDB" id="A0A835W8U7"/>
<name>A0A835W8U7_9CHLO</name>
<dbReference type="OrthoDB" id="540432at2759"/>
<proteinExistence type="predicted"/>
<gene>
    <name evidence="2" type="ORF">HYH02_009753</name>
</gene>
<sequence length="202" mass="21185">MPDSTIVFTLYGKDNITATAAVCPGETQVLKVIFPQRRLALLTASLGAILPHAGSISRVLDPNCPQRVDLGDSYYLNTAFTLDYISPCNASDAEGVLFKITSAPGAQQWRQSNVTFAVDAACASVTCGLRGGTYRPRPRPASSVPRASPSPSPIGSPSGLSPGYSYGGYSYGGYGYGGYGYGGYGYGGYGYGGYGYYAYGYT</sequence>
<accession>A0A835W8U7</accession>
<organism evidence="2 3">
    <name type="scientific">Chlamydomonas schloesseri</name>
    <dbReference type="NCBI Taxonomy" id="2026947"/>
    <lineage>
        <taxon>Eukaryota</taxon>
        <taxon>Viridiplantae</taxon>
        <taxon>Chlorophyta</taxon>
        <taxon>core chlorophytes</taxon>
        <taxon>Chlorophyceae</taxon>
        <taxon>CS clade</taxon>
        <taxon>Chlamydomonadales</taxon>
        <taxon>Chlamydomonadaceae</taxon>
        <taxon>Chlamydomonas</taxon>
    </lineage>
</organism>
<protein>
    <submittedName>
        <fullName evidence="2">Uncharacterized protein</fullName>
    </submittedName>
</protein>
<comment type="caution">
    <text evidence="2">The sequence shown here is derived from an EMBL/GenBank/DDBJ whole genome shotgun (WGS) entry which is preliminary data.</text>
</comment>
<evidence type="ECO:0000313" key="2">
    <source>
        <dbReference type="EMBL" id="KAG2441959.1"/>
    </source>
</evidence>
<feature type="region of interest" description="Disordered" evidence="1">
    <location>
        <begin position="133"/>
        <end position="156"/>
    </location>
</feature>